<evidence type="ECO:0000313" key="8">
    <source>
        <dbReference type="Proteomes" id="UP000000304"/>
    </source>
</evidence>
<reference evidence="7 8" key="1">
    <citation type="journal article" date="2007" name="Nature">
        <title>Evolution of genes and genomes on the Drosophila phylogeny.</title>
        <authorList>
            <consortium name="Drosophila 12 Genomes Consortium"/>
            <person name="Clark A.G."/>
            <person name="Eisen M.B."/>
            <person name="Smith D.R."/>
            <person name="Bergman C.M."/>
            <person name="Oliver B."/>
            <person name="Markow T.A."/>
            <person name="Kaufman T.C."/>
            <person name="Kellis M."/>
            <person name="Gelbart W."/>
            <person name="Iyer V.N."/>
            <person name="Pollard D.A."/>
            <person name="Sackton T.B."/>
            <person name="Larracuente A.M."/>
            <person name="Singh N.D."/>
            <person name="Abad J.P."/>
            <person name="Abt D.N."/>
            <person name="Adryan B."/>
            <person name="Aguade M."/>
            <person name="Akashi H."/>
            <person name="Anderson W.W."/>
            <person name="Aquadro C.F."/>
            <person name="Ardell D.H."/>
            <person name="Arguello R."/>
            <person name="Artieri C.G."/>
            <person name="Barbash D.A."/>
            <person name="Barker D."/>
            <person name="Barsanti P."/>
            <person name="Batterham P."/>
            <person name="Batzoglou S."/>
            <person name="Begun D."/>
            <person name="Bhutkar A."/>
            <person name="Blanco E."/>
            <person name="Bosak S.A."/>
            <person name="Bradley R.K."/>
            <person name="Brand A.D."/>
            <person name="Brent M.R."/>
            <person name="Brooks A.N."/>
            <person name="Brown R.H."/>
            <person name="Butlin R.K."/>
            <person name="Caggese C."/>
            <person name="Calvi B.R."/>
            <person name="Bernardo de Carvalho A."/>
            <person name="Caspi A."/>
            <person name="Castrezana S."/>
            <person name="Celniker S.E."/>
            <person name="Chang J.L."/>
            <person name="Chapple C."/>
            <person name="Chatterji S."/>
            <person name="Chinwalla A."/>
            <person name="Civetta A."/>
            <person name="Clifton S.W."/>
            <person name="Comeron J.M."/>
            <person name="Costello J.C."/>
            <person name="Coyne J.A."/>
            <person name="Daub J."/>
            <person name="David R.G."/>
            <person name="Delcher A.L."/>
            <person name="Delehaunty K."/>
            <person name="Do C.B."/>
            <person name="Ebling H."/>
            <person name="Edwards K."/>
            <person name="Eickbush T."/>
            <person name="Evans J.D."/>
            <person name="Filipski A."/>
            <person name="Findeiss S."/>
            <person name="Freyhult E."/>
            <person name="Fulton L."/>
            <person name="Fulton R."/>
            <person name="Garcia A.C."/>
            <person name="Gardiner A."/>
            <person name="Garfield D.A."/>
            <person name="Garvin B.E."/>
            <person name="Gibson G."/>
            <person name="Gilbert D."/>
            <person name="Gnerre S."/>
            <person name="Godfrey J."/>
            <person name="Good R."/>
            <person name="Gotea V."/>
            <person name="Gravely B."/>
            <person name="Greenberg A.J."/>
            <person name="Griffiths-Jones S."/>
            <person name="Gross S."/>
            <person name="Guigo R."/>
            <person name="Gustafson E.A."/>
            <person name="Haerty W."/>
            <person name="Hahn M.W."/>
            <person name="Halligan D.L."/>
            <person name="Halpern A.L."/>
            <person name="Halter G.M."/>
            <person name="Han M.V."/>
            <person name="Heger A."/>
            <person name="Hillier L."/>
            <person name="Hinrichs A.S."/>
            <person name="Holmes I."/>
            <person name="Hoskins R.A."/>
            <person name="Hubisz M.J."/>
            <person name="Hultmark D."/>
            <person name="Huntley M.A."/>
            <person name="Jaffe D.B."/>
            <person name="Jagadeeshan S."/>
            <person name="Jeck W.R."/>
            <person name="Johnson J."/>
            <person name="Jones C.D."/>
            <person name="Jordan W.C."/>
            <person name="Karpen G.H."/>
            <person name="Kataoka E."/>
            <person name="Keightley P.D."/>
            <person name="Kheradpour P."/>
            <person name="Kirkness E.F."/>
            <person name="Koerich L.B."/>
            <person name="Kristiansen K."/>
            <person name="Kudrna D."/>
            <person name="Kulathinal R.J."/>
            <person name="Kumar S."/>
            <person name="Kwok R."/>
            <person name="Lander E."/>
            <person name="Langley C.H."/>
            <person name="Lapoint R."/>
            <person name="Lazzaro B.P."/>
            <person name="Lee S.J."/>
            <person name="Levesque L."/>
            <person name="Li R."/>
            <person name="Lin C.F."/>
            <person name="Lin M.F."/>
            <person name="Lindblad-Toh K."/>
            <person name="Llopart A."/>
            <person name="Long M."/>
            <person name="Low L."/>
            <person name="Lozovsky E."/>
            <person name="Lu J."/>
            <person name="Luo M."/>
            <person name="Machado C.A."/>
            <person name="Makalowski W."/>
            <person name="Marzo M."/>
            <person name="Matsuda M."/>
            <person name="Matzkin L."/>
            <person name="McAllister B."/>
            <person name="McBride C.S."/>
            <person name="McKernan B."/>
            <person name="McKernan K."/>
            <person name="Mendez-Lago M."/>
            <person name="Minx P."/>
            <person name="Mollenhauer M.U."/>
            <person name="Montooth K."/>
            <person name="Mount S.M."/>
            <person name="Mu X."/>
            <person name="Myers E."/>
            <person name="Negre B."/>
            <person name="Newfeld S."/>
            <person name="Nielsen R."/>
            <person name="Noor M.A."/>
            <person name="O'Grady P."/>
            <person name="Pachter L."/>
            <person name="Papaceit M."/>
            <person name="Parisi M.J."/>
            <person name="Parisi M."/>
            <person name="Parts L."/>
            <person name="Pedersen J.S."/>
            <person name="Pesole G."/>
            <person name="Phillippy A.M."/>
            <person name="Ponting C.P."/>
            <person name="Pop M."/>
            <person name="Porcelli D."/>
            <person name="Powell J.R."/>
            <person name="Prohaska S."/>
            <person name="Pruitt K."/>
            <person name="Puig M."/>
            <person name="Quesneville H."/>
            <person name="Ram K.R."/>
            <person name="Rand D."/>
            <person name="Rasmussen M.D."/>
            <person name="Reed L.K."/>
            <person name="Reenan R."/>
            <person name="Reily A."/>
            <person name="Remington K.A."/>
            <person name="Rieger T.T."/>
            <person name="Ritchie M.G."/>
            <person name="Robin C."/>
            <person name="Rogers Y.H."/>
            <person name="Rohde C."/>
            <person name="Rozas J."/>
            <person name="Rubenfield M.J."/>
            <person name="Ruiz A."/>
            <person name="Russo S."/>
            <person name="Salzberg S.L."/>
            <person name="Sanchez-Gracia A."/>
            <person name="Saranga D.J."/>
            <person name="Sato H."/>
            <person name="Schaeffer S.W."/>
            <person name="Schatz M.C."/>
            <person name="Schlenke T."/>
            <person name="Schwartz R."/>
            <person name="Segarra C."/>
            <person name="Singh R.S."/>
            <person name="Sirot L."/>
            <person name="Sirota M."/>
            <person name="Sisneros N.B."/>
            <person name="Smith C.D."/>
            <person name="Smith T.F."/>
            <person name="Spieth J."/>
            <person name="Stage D.E."/>
            <person name="Stark A."/>
            <person name="Stephan W."/>
            <person name="Strausberg R.L."/>
            <person name="Strempel S."/>
            <person name="Sturgill D."/>
            <person name="Sutton G."/>
            <person name="Sutton G.G."/>
            <person name="Tao W."/>
            <person name="Teichmann S."/>
            <person name="Tobari Y.N."/>
            <person name="Tomimura Y."/>
            <person name="Tsolas J.M."/>
            <person name="Valente V.L."/>
            <person name="Venter E."/>
            <person name="Venter J.C."/>
            <person name="Vicario S."/>
            <person name="Vieira F.G."/>
            <person name="Vilella A.J."/>
            <person name="Villasante A."/>
            <person name="Walenz B."/>
            <person name="Wang J."/>
            <person name="Wasserman M."/>
            <person name="Watts T."/>
            <person name="Wilson D."/>
            <person name="Wilson R.K."/>
            <person name="Wing R.A."/>
            <person name="Wolfner M.F."/>
            <person name="Wong A."/>
            <person name="Wong G.K."/>
            <person name="Wu C.I."/>
            <person name="Wu G."/>
            <person name="Yamamoto D."/>
            <person name="Yang H.P."/>
            <person name="Yang S.P."/>
            <person name="Yorke J.A."/>
            <person name="Yoshida K."/>
            <person name="Zdobnov E."/>
            <person name="Zhang P."/>
            <person name="Zhang Y."/>
            <person name="Zimin A.V."/>
            <person name="Baldwin J."/>
            <person name="Abdouelleil A."/>
            <person name="Abdulkadir J."/>
            <person name="Abebe A."/>
            <person name="Abera B."/>
            <person name="Abreu J."/>
            <person name="Acer S.C."/>
            <person name="Aftuck L."/>
            <person name="Alexander A."/>
            <person name="An P."/>
            <person name="Anderson E."/>
            <person name="Anderson S."/>
            <person name="Arachi H."/>
            <person name="Azer M."/>
            <person name="Bachantsang P."/>
            <person name="Barry A."/>
            <person name="Bayul T."/>
            <person name="Berlin A."/>
            <person name="Bessette D."/>
            <person name="Bloom T."/>
            <person name="Blye J."/>
            <person name="Boguslavskiy L."/>
            <person name="Bonnet C."/>
            <person name="Boukhgalter B."/>
            <person name="Bourzgui I."/>
            <person name="Brown A."/>
            <person name="Cahill P."/>
            <person name="Channer S."/>
            <person name="Cheshatsang Y."/>
            <person name="Chuda L."/>
            <person name="Citroen M."/>
            <person name="Collymore A."/>
            <person name="Cooke P."/>
            <person name="Costello M."/>
            <person name="D'Aco K."/>
            <person name="Daza R."/>
            <person name="De Haan G."/>
            <person name="DeGray S."/>
            <person name="DeMaso C."/>
            <person name="Dhargay N."/>
            <person name="Dooley K."/>
            <person name="Dooley E."/>
            <person name="Doricent M."/>
            <person name="Dorje P."/>
            <person name="Dorjee K."/>
            <person name="Dupes A."/>
            <person name="Elong R."/>
            <person name="Falk J."/>
            <person name="Farina A."/>
            <person name="Faro S."/>
            <person name="Ferguson D."/>
            <person name="Fisher S."/>
            <person name="Foley C.D."/>
            <person name="Franke A."/>
            <person name="Friedrich D."/>
            <person name="Gadbois L."/>
            <person name="Gearin G."/>
            <person name="Gearin C.R."/>
            <person name="Giannoukos G."/>
            <person name="Goode T."/>
            <person name="Graham J."/>
            <person name="Grandbois E."/>
            <person name="Grewal S."/>
            <person name="Gyaltsen K."/>
            <person name="Hafez N."/>
            <person name="Hagos B."/>
            <person name="Hall J."/>
            <person name="Henson C."/>
            <person name="Hollinger A."/>
            <person name="Honan T."/>
            <person name="Huard M.D."/>
            <person name="Hughes L."/>
            <person name="Hurhula B."/>
            <person name="Husby M.E."/>
            <person name="Kamat A."/>
            <person name="Kanga B."/>
            <person name="Kashin S."/>
            <person name="Khazanovich D."/>
            <person name="Kisner P."/>
            <person name="Lance K."/>
            <person name="Lara M."/>
            <person name="Lee W."/>
            <person name="Lennon N."/>
            <person name="Letendre F."/>
            <person name="LeVine R."/>
            <person name="Lipovsky A."/>
            <person name="Liu X."/>
            <person name="Liu J."/>
            <person name="Liu S."/>
            <person name="Lokyitsang T."/>
            <person name="Lokyitsang Y."/>
            <person name="Lubonja R."/>
            <person name="Lui A."/>
            <person name="MacDonald P."/>
            <person name="Magnisalis V."/>
            <person name="Maru K."/>
            <person name="Matthews C."/>
            <person name="McCusker W."/>
            <person name="McDonough S."/>
            <person name="Mehta T."/>
            <person name="Meldrim J."/>
            <person name="Meneus L."/>
            <person name="Mihai O."/>
            <person name="Mihalev A."/>
            <person name="Mihova T."/>
            <person name="Mittelman R."/>
            <person name="Mlenga V."/>
            <person name="Montmayeur A."/>
            <person name="Mulrain L."/>
            <person name="Navidi A."/>
            <person name="Naylor J."/>
            <person name="Negash T."/>
            <person name="Nguyen T."/>
            <person name="Nguyen N."/>
            <person name="Nicol R."/>
            <person name="Norbu C."/>
            <person name="Norbu N."/>
            <person name="Novod N."/>
            <person name="O'Neill B."/>
            <person name="Osman S."/>
            <person name="Markiewicz E."/>
            <person name="Oyono O.L."/>
            <person name="Patti C."/>
            <person name="Phunkhang P."/>
            <person name="Pierre F."/>
            <person name="Priest M."/>
            <person name="Raghuraman S."/>
            <person name="Rege F."/>
            <person name="Reyes R."/>
            <person name="Rise C."/>
            <person name="Rogov P."/>
            <person name="Ross K."/>
            <person name="Ryan E."/>
            <person name="Settipalli S."/>
            <person name="Shea T."/>
            <person name="Sherpa N."/>
            <person name="Shi L."/>
            <person name="Shih D."/>
            <person name="Sparrow T."/>
            <person name="Spaulding J."/>
            <person name="Stalker J."/>
            <person name="Stange-Thomann N."/>
            <person name="Stavropoulos S."/>
            <person name="Stone C."/>
            <person name="Strader C."/>
            <person name="Tesfaye S."/>
            <person name="Thomson T."/>
            <person name="Thoulutsang Y."/>
            <person name="Thoulutsang D."/>
            <person name="Topham K."/>
            <person name="Topping I."/>
            <person name="Tsamla T."/>
            <person name="Vassiliev H."/>
            <person name="Vo A."/>
            <person name="Wangchuk T."/>
            <person name="Wangdi T."/>
            <person name="Weiand M."/>
            <person name="Wilkinson J."/>
            <person name="Wilson A."/>
            <person name="Yadav S."/>
            <person name="Young G."/>
            <person name="Yu Q."/>
            <person name="Zembek L."/>
            <person name="Zhong D."/>
            <person name="Zimmer A."/>
            <person name="Zwirko Z."/>
            <person name="Jaffe D.B."/>
            <person name="Alvarez P."/>
            <person name="Brockman W."/>
            <person name="Butler J."/>
            <person name="Chin C."/>
            <person name="Gnerre S."/>
            <person name="Grabherr M."/>
            <person name="Kleber M."/>
            <person name="Mauceli E."/>
            <person name="MacCallum I."/>
        </authorList>
    </citation>
    <scope>NUCLEOTIDE SEQUENCE [LARGE SCALE GENOMIC DNA]</scope>
    <source>
        <strain evidence="8">white501</strain>
    </source>
</reference>
<dbReference type="STRING" id="7240.B4NS12"/>
<sequence length="186" mass="20707">MTVLINNLTEPTIHRTVKPQVLSAFGDIALSIGSHFLPYLSMVLDMLRVASNLQTDANNFDMNEYISELRESILEAYTGIIQGLKGVDQTAHPDVMHMEPHLMHIISFIKRIAQEGDVSDSMLASAAGFIGDLCTSFGPRLYPLLDDAIITQFLAEGKRSKAQRTKMLCTWAVKEIKKINTQVITQ</sequence>
<dbReference type="Bgee" id="FBgn0183779">
    <property type="expression patterns" value="Expressed in embryo and 3 other cell types or tissues"/>
</dbReference>
<evidence type="ECO:0000256" key="1">
    <source>
        <dbReference type="ARBA" id="ARBA00004496"/>
    </source>
</evidence>
<dbReference type="AlphaFoldDB" id="B4NS12"/>
<evidence type="ECO:0000313" key="7">
    <source>
        <dbReference type="EMBL" id="EDX15390.1"/>
    </source>
</evidence>
<keyword evidence="3" id="KW-0963">Cytoplasm</keyword>
<dbReference type="Pfam" id="PF25574">
    <property type="entry name" value="TPR_IMB1"/>
    <property type="match status" value="1"/>
</dbReference>
<dbReference type="OMA" id="NCSSLHQ"/>
<keyword evidence="5" id="KW-0653">Protein transport</keyword>
<organism evidence="7 8">
    <name type="scientific">Drosophila simulans</name>
    <name type="common">Fruit fly</name>
    <dbReference type="NCBI Taxonomy" id="7240"/>
    <lineage>
        <taxon>Eukaryota</taxon>
        <taxon>Metazoa</taxon>
        <taxon>Ecdysozoa</taxon>
        <taxon>Arthropoda</taxon>
        <taxon>Hexapoda</taxon>
        <taxon>Insecta</taxon>
        <taxon>Pterygota</taxon>
        <taxon>Neoptera</taxon>
        <taxon>Endopterygota</taxon>
        <taxon>Diptera</taxon>
        <taxon>Brachycera</taxon>
        <taxon>Muscomorpha</taxon>
        <taxon>Ephydroidea</taxon>
        <taxon>Drosophilidae</taxon>
        <taxon>Drosophila</taxon>
        <taxon>Sophophora</taxon>
    </lineage>
</organism>
<keyword evidence="2" id="KW-0813">Transport</keyword>
<dbReference type="InterPro" id="IPR040122">
    <property type="entry name" value="Importin_beta"/>
</dbReference>
<keyword evidence="8" id="KW-1185">Reference proteome</keyword>
<comment type="subcellular location">
    <subcellularLocation>
        <location evidence="1">Cytoplasm</location>
    </subcellularLocation>
</comment>
<gene>
    <name evidence="7" type="primary">Dsim\GD12040</name>
    <name evidence="7" type="ORF">Dsim_GD12040</name>
</gene>
<keyword evidence="4" id="KW-0677">Repeat</keyword>
<dbReference type="PhylomeDB" id="B4NS12"/>
<dbReference type="HOGENOM" id="CLU_1455910_0_0_1"/>
<dbReference type="Proteomes" id="UP000000304">
    <property type="component" value="Unassembled WGS sequence"/>
</dbReference>
<evidence type="ECO:0000256" key="3">
    <source>
        <dbReference type="ARBA" id="ARBA00022490"/>
    </source>
</evidence>
<protein>
    <submittedName>
        <fullName evidence="7">GD12040</fullName>
    </submittedName>
</protein>
<dbReference type="EMBL" id="CH981761">
    <property type="protein sequence ID" value="EDX15390.1"/>
    <property type="molecule type" value="Genomic_DNA"/>
</dbReference>
<accession>B4NS12</accession>
<proteinExistence type="predicted"/>
<dbReference type="PANTHER" id="PTHR10527">
    <property type="entry name" value="IMPORTIN BETA"/>
    <property type="match status" value="1"/>
</dbReference>
<evidence type="ECO:0000256" key="5">
    <source>
        <dbReference type="ARBA" id="ARBA00022927"/>
    </source>
</evidence>
<dbReference type="GO" id="GO:0043186">
    <property type="term" value="C:P granule"/>
    <property type="evidence" value="ECO:0007669"/>
    <property type="project" value="EnsemblMetazoa"/>
</dbReference>
<feature type="domain" description="Importin subunit beta-1/Transportin-1-like TPR repeats" evidence="6">
    <location>
        <begin position="1"/>
        <end position="157"/>
    </location>
</feature>
<name>B4NS12_DROSI</name>
<dbReference type="GO" id="GO:0046822">
    <property type="term" value="P:regulation of nucleocytoplasmic transport"/>
    <property type="evidence" value="ECO:0007669"/>
    <property type="project" value="EnsemblMetazoa"/>
</dbReference>
<dbReference type="InterPro" id="IPR016024">
    <property type="entry name" value="ARM-type_fold"/>
</dbReference>
<dbReference type="SUPFAM" id="SSF48371">
    <property type="entry name" value="ARM repeat"/>
    <property type="match status" value="1"/>
</dbReference>
<dbReference type="InterPro" id="IPR058584">
    <property type="entry name" value="IMB1_TNPO1-like_TPR"/>
</dbReference>
<dbReference type="OrthoDB" id="10263328at2759"/>
<dbReference type="Gene3D" id="1.25.10.10">
    <property type="entry name" value="Leucine-rich Repeat Variant"/>
    <property type="match status" value="1"/>
</dbReference>
<dbReference type="InterPro" id="IPR011989">
    <property type="entry name" value="ARM-like"/>
</dbReference>
<evidence type="ECO:0000256" key="2">
    <source>
        <dbReference type="ARBA" id="ARBA00022448"/>
    </source>
</evidence>
<evidence type="ECO:0000259" key="6">
    <source>
        <dbReference type="Pfam" id="PF25574"/>
    </source>
</evidence>
<dbReference type="GO" id="GO:0006607">
    <property type="term" value="P:NLS-bearing protein import into nucleus"/>
    <property type="evidence" value="ECO:0007669"/>
    <property type="project" value="EnsemblMetazoa"/>
</dbReference>
<dbReference type="GO" id="GO:0005635">
    <property type="term" value="C:nuclear envelope"/>
    <property type="evidence" value="ECO:0007669"/>
    <property type="project" value="EnsemblMetazoa"/>
</dbReference>
<dbReference type="SMR" id="B4NS12"/>
<evidence type="ECO:0000256" key="4">
    <source>
        <dbReference type="ARBA" id="ARBA00022737"/>
    </source>
</evidence>